<comment type="caution">
    <text evidence="2">The sequence shown here is derived from an EMBL/GenBank/DDBJ whole genome shotgun (WGS) entry which is preliminary data.</text>
</comment>
<keyword evidence="1" id="KW-1133">Transmembrane helix</keyword>
<dbReference type="AlphaFoldDB" id="A0A087CR52"/>
<keyword evidence="3" id="KW-1185">Reference proteome</keyword>
<dbReference type="OrthoDB" id="3240329at2"/>
<name>A0A087CR52_9BIFI</name>
<reference evidence="2 3" key="1">
    <citation type="submission" date="2014-03" db="EMBL/GenBank/DDBJ databases">
        <title>Genomics of Bifidobacteria.</title>
        <authorList>
            <person name="Ventura M."/>
            <person name="Milani C."/>
            <person name="Lugli G.A."/>
        </authorList>
    </citation>
    <scope>NUCLEOTIDE SEQUENCE [LARGE SCALE GENOMIC DNA]</scope>
    <source>
        <strain evidence="2 3">DSM 23975</strain>
    </source>
</reference>
<evidence type="ECO:0000256" key="1">
    <source>
        <dbReference type="SAM" id="Phobius"/>
    </source>
</evidence>
<organism evidence="2 3">
    <name type="scientific">Bifidobacterium reuteri DSM 23975</name>
    <dbReference type="NCBI Taxonomy" id="1437610"/>
    <lineage>
        <taxon>Bacteria</taxon>
        <taxon>Bacillati</taxon>
        <taxon>Actinomycetota</taxon>
        <taxon>Actinomycetes</taxon>
        <taxon>Bifidobacteriales</taxon>
        <taxon>Bifidobacteriaceae</taxon>
        <taxon>Bifidobacterium</taxon>
    </lineage>
</organism>
<keyword evidence="1" id="KW-0472">Membrane</keyword>
<protein>
    <submittedName>
        <fullName evidence="2">Uncharacterized protein</fullName>
    </submittedName>
</protein>
<evidence type="ECO:0000313" key="2">
    <source>
        <dbReference type="EMBL" id="KFI85752.1"/>
    </source>
</evidence>
<keyword evidence="1" id="KW-0812">Transmembrane</keyword>
<dbReference type="eggNOG" id="ENOG5031KGE">
    <property type="taxonomic scope" value="Bacteria"/>
</dbReference>
<dbReference type="Proteomes" id="UP000028984">
    <property type="component" value="Unassembled WGS sequence"/>
</dbReference>
<proteinExistence type="predicted"/>
<accession>A0A087CR52</accession>
<gene>
    <name evidence="2" type="ORF">BREU_0930</name>
</gene>
<dbReference type="STRING" id="1437610.BREU_0930"/>
<sequence length="181" mass="19685">MMPSALTLAVEPADLHPQDELSLTGPLVAVIAVCLLLALGLIVAVVILSRSPRKPAKVKQPRGAHRNTSAKALWHARIDAIVDQHERGALSREEALTQLALVARDFATDASGRSLHSSTLTDLTLLDRTSANRQGLDTLRQTIEALYPPEFADPAFNIHARSVTVPQAADWVANLVERWRP</sequence>
<evidence type="ECO:0000313" key="3">
    <source>
        <dbReference type="Proteomes" id="UP000028984"/>
    </source>
</evidence>
<feature type="transmembrane region" description="Helical" evidence="1">
    <location>
        <begin position="27"/>
        <end position="49"/>
    </location>
</feature>
<dbReference type="EMBL" id="JGZK01000006">
    <property type="protein sequence ID" value="KFI85752.1"/>
    <property type="molecule type" value="Genomic_DNA"/>
</dbReference>